<dbReference type="FunFam" id="3.40.50.150:FF:000065">
    <property type="entry name" value="Phenylethanolamine N-methyltransferase"/>
    <property type="match status" value="1"/>
</dbReference>
<protein>
    <recommendedName>
        <fullName evidence="8">Nicotinamide N-methyltransferase</fullName>
    </recommendedName>
</protein>
<dbReference type="PANTHER" id="PTHR10867:SF32">
    <property type="entry name" value="NICOTINAMIDE N-METHYLTRANSFERASE"/>
    <property type="match status" value="1"/>
</dbReference>
<keyword evidence="2" id="KW-0489">Methyltransferase</keyword>
<dbReference type="GO" id="GO:0032259">
    <property type="term" value="P:methylation"/>
    <property type="evidence" value="ECO:0007669"/>
    <property type="project" value="UniProtKB-KW"/>
</dbReference>
<dbReference type="InterPro" id="IPR000940">
    <property type="entry name" value="NNMT_TEMT_trans"/>
</dbReference>
<dbReference type="InterPro" id="IPR053384">
    <property type="entry name" value="SAM-dep_methyltransferase"/>
</dbReference>
<feature type="binding site" evidence="5">
    <location>
        <position position="25"/>
    </location>
    <ligand>
        <name>S-adenosyl-L-methionine</name>
        <dbReference type="ChEBI" id="CHEBI:59789"/>
    </ligand>
</feature>
<evidence type="ECO:0000256" key="3">
    <source>
        <dbReference type="ARBA" id="ARBA00022679"/>
    </source>
</evidence>
<name>A0A8J6BEM8_ELECQ</name>
<keyword evidence="4 5" id="KW-0949">S-adenosyl-L-methionine</keyword>
<keyword evidence="7" id="KW-1185">Reference proteome</keyword>
<keyword evidence="3" id="KW-0808">Transferase</keyword>
<dbReference type="Gene3D" id="3.40.50.150">
    <property type="entry name" value="Vaccinia Virus protein VP39"/>
    <property type="match status" value="1"/>
</dbReference>
<reference evidence="6" key="1">
    <citation type="thesis" date="2020" institute="ProQuest LLC" country="789 East Eisenhower Parkway, Ann Arbor, MI, USA">
        <title>Comparative Genomics and Chromosome Evolution.</title>
        <authorList>
            <person name="Mudd A.B."/>
        </authorList>
    </citation>
    <scope>NUCLEOTIDE SEQUENCE</scope>
    <source>
        <strain evidence="6">HN-11 Male</strain>
        <tissue evidence="6">Kidney and liver</tissue>
    </source>
</reference>
<feature type="binding site" evidence="5">
    <location>
        <begin position="141"/>
        <end position="142"/>
    </location>
    <ligand>
        <name>S-adenosyl-L-methionine</name>
        <dbReference type="ChEBI" id="CHEBI:59789"/>
    </ligand>
</feature>
<sequence>MNSPYTKQETYIKEFSPIDYFNTYYAPGKGLLFGEWTDFVLKNLHETFTSGGVKGDLLIDFGAGPTIYHLLSACEVFNNIITSDFLEQNRAQLEKWLRKDPDALDWTHIVKYVCELESNSDNLERKEEILRRKVTKVLKCDALAKKPYDPVPMPEADCLISCLCLEAPCRDLEDFTNTLKKFQELLEPGGHIIIQSVLNCTFYYVGNKWFSCLLLTKDDLEKAFKEAGYEIVKVKVTPRNDKSRMDISDYDSFYFVHARKLKNQ</sequence>
<dbReference type="AlphaFoldDB" id="A0A8J6BEM8"/>
<dbReference type="InterPro" id="IPR029063">
    <property type="entry name" value="SAM-dependent_MTases_sf"/>
</dbReference>
<feature type="binding site" evidence="5">
    <location>
        <position position="20"/>
    </location>
    <ligand>
        <name>S-adenosyl-L-methionine</name>
        <dbReference type="ChEBI" id="CHEBI:59789"/>
    </ligand>
</feature>
<dbReference type="PROSITE" id="PS51681">
    <property type="entry name" value="SAM_MT_NNMT_PNMT_TEMT"/>
    <property type="match status" value="1"/>
</dbReference>
<evidence type="ECO:0000256" key="2">
    <source>
        <dbReference type="ARBA" id="ARBA00022603"/>
    </source>
</evidence>
<comment type="caution">
    <text evidence="6">The sequence shown here is derived from an EMBL/GenBank/DDBJ whole genome shotgun (WGS) entry which is preliminary data.</text>
</comment>
<dbReference type="SUPFAM" id="SSF53335">
    <property type="entry name" value="S-adenosyl-L-methionine-dependent methyltransferases"/>
    <property type="match status" value="1"/>
</dbReference>
<accession>A0A8J6BEM8</accession>
<dbReference type="PANTHER" id="PTHR10867">
    <property type="entry name" value="NNMT/PNMT/TEMT FAMILY MEMBER"/>
    <property type="match status" value="1"/>
</dbReference>
<evidence type="ECO:0000313" key="7">
    <source>
        <dbReference type="Proteomes" id="UP000770717"/>
    </source>
</evidence>
<feature type="binding site" evidence="5">
    <location>
        <position position="68"/>
    </location>
    <ligand>
        <name>S-adenosyl-L-methionine</name>
        <dbReference type="ChEBI" id="CHEBI:59789"/>
    </ligand>
</feature>
<dbReference type="GO" id="GO:0005829">
    <property type="term" value="C:cytosol"/>
    <property type="evidence" value="ECO:0007669"/>
    <property type="project" value="TreeGrafter"/>
</dbReference>
<dbReference type="GO" id="GO:0008170">
    <property type="term" value="F:N-methyltransferase activity"/>
    <property type="evidence" value="ECO:0007669"/>
    <property type="project" value="TreeGrafter"/>
</dbReference>
<dbReference type="EMBL" id="WNTK01002676">
    <property type="protein sequence ID" value="KAG9465796.1"/>
    <property type="molecule type" value="Genomic_DNA"/>
</dbReference>
<feature type="binding site" evidence="5">
    <location>
        <begin position="62"/>
        <end position="63"/>
    </location>
    <ligand>
        <name>S-adenosyl-L-methionine</name>
        <dbReference type="ChEBI" id="CHEBI:59789"/>
    </ligand>
</feature>
<dbReference type="Pfam" id="PF01234">
    <property type="entry name" value="NNMT_PNMT_TEMT"/>
    <property type="match status" value="1"/>
</dbReference>
<dbReference type="Proteomes" id="UP000770717">
    <property type="component" value="Unassembled WGS sequence"/>
</dbReference>
<comment type="similarity">
    <text evidence="1">Belongs to the class I-like SAM-binding methyltransferase superfamily. NNMT/PNMT/TEMT family.</text>
</comment>
<gene>
    <name evidence="6" type="ORF">GDO78_017720</name>
</gene>
<evidence type="ECO:0000313" key="6">
    <source>
        <dbReference type="EMBL" id="KAG9465796.1"/>
    </source>
</evidence>
<feature type="binding site" evidence="5">
    <location>
        <position position="89"/>
    </location>
    <ligand>
        <name>S-adenosyl-L-methionine</name>
        <dbReference type="ChEBI" id="CHEBI:59789"/>
    </ligand>
</feature>
<organism evidence="6 7">
    <name type="scientific">Eleutherodactylus coqui</name>
    <name type="common">Puerto Rican coqui</name>
    <dbReference type="NCBI Taxonomy" id="57060"/>
    <lineage>
        <taxon>Eukaryota</taxon>
        <taxon>Metazoa</taxon>
        <taxon>Chordata</taxon>
        <taxon>Craniata</taxon>
        <taxon>Vertebrata</taxon>
        <taxon>Euteleostomi</taxon>
        <taxon>Amphibia</taxon>
        <taxon>Batrachia</taxon>
        <taxon>Anura</taxon>
        <taxon>Neobatrachia</taxon>
        <taxon>Hyloidea</taxon>
        <taxon>Eleutherodactylidae</taxon>
        <taxon>Eleutherodactylinae</taxon>
        <taxon>Eleutherodactylus</taxon>
        <taxon>Eleutherodactylus</taxon>
    </lineage>
</organism>
<dbReference type="NCBIfam" id="NF041360">
    <property type="entry name" value="GntF_guanitoxin"/>
    <property type="match status" value="1"/>
</dbReference>
<evidence type="ECO:0008006" key="8">
    <source>
        <dbReference type="Google" id="ProtNLM"/>
    </source>
</evidence>
<proteinExistence type="inferred from homology"/>
<feature type="binding site" evidence="5">
    <location>
        <position position="84"/>
    </location>
    <ligand>
        <name>S-adenosyl-L-methionine</name>
        <dbReference type="ChEBI" id="CHEBI:59789"/>
    </ligand>
</feature>
<dbReference type="GO" id="GO:0008757">
    <property type="term" value="F:S-adenosylmethionine-dependent methyltransferase activity"/>
    <property type="evidence" value="ECO:0007669"/>
    <property type="project" value="UniProtKB-ARBA"/>
</dbReference>
<dbReference type="PIRSF" id="PIRSF000384">
    <property type="entry name" value="PNMTase"/>
    <property type="match status" value="1"/>
</dbReference>
<evidence type="ECO:0000256" key="5">
    <source>
        <dbReference type="PIRSR" id="PIRSR000384-1"/>
    </source>
</evidence>
<dbReference type="OrthoDB" id="10050085at2759"/>
<evidence type="ECO:0000256" key="4">
    <source>
        <dbReference type="ARBA" id="ARBA00022691"/>
    </source>
</evidence>
<evidence type="ECO:0000256" key="1">
    <source>
        <dbReference type="ARBA" id="ARBA00007996"/>
    </source>
</evidence>